<dbReference type="SUPFAM" id="SSF56672">
    <property type="entry name" value="DNA/RNA polymerases"/>
    <property type="match status" value="1"/>
</dbReference>
<organism evidence="2 3">
    <name type="scientific">Trifolium pratense</name>
    <name type="common">Red clover</name>
    <dbReference type="NCBI Taxonomy" id="57577"/>
    <lineage>
        <taxon>Eukaryota</taxon>
        <taxon>Viridiplantae</taxon>
        <taxon>Streptophyta</taxon>
        <taxon>Embryophyta</taxon>
        <taxon>Tracheophyta</taxon>
        <taxon>Spermatophyta</taxon>
        <taxon>Magnoliopsida</taxon>
        <taxon>eudicotyledons</taxon>
        <taxon>Gunneridae</taxon>
        <taxon>Pentapetalae</taxon>
        <taxon>rosids</taxon>
        <taxon>fabids</taxon>
        <taxon>Fabales</taxon>
        <taxon>Fabaceae</taxon>
        <taxon>Papilionoideae</taxon>
        <taxon>50 kb inversion clade</taxon>
        <taxon>NPAAA clade</taxon>
        <taxon>Hologalegina</taxon>
        <taxon>IRL clade</taxon>
        <taxon>Trifolieae</taxon>
        <taxon>Trifolium</taxon>
    </lineage>
</organism>
<evidence type="ECO:0000313" key="3">
    <source>
        <dbReference type="Proteomes" id="UP000236291"/>
    </source>
</evidence>
<evidence type="ECO:0000259" key="1">
    <source>
        <dbReference type="Pfam" id="PF07727"/>
    </source>
</evidence>
<reference evidence="2 3" key="2">
    <citation type="journal article" date="2017" name="Front. Plant Sci.">
        <title>Gene Classification and Mining of Molecular Markers Useful in Red Clover (Trifolium pratense) Breeding.</title>
        <authorList>
            <person name="Istvanek J."/>
            <person name="Dluhosova J."/>
            <person name="Dluhos P."/>
            <person name="Patkova L."/>
            <person name="Nedelnik J."/>
            <person name="Repkova J."/>
        </authorList>
    </citation>
    <scope>NUCLEOTIDE SEQUENCE [LARGE SCALE GENOMIC DNA]</scope>
    <source>
        <strain evidence="3">cv. Tatra</strain>
        <tissue evidence="2">Young leaves</tissue>
    </source>
</reference>
<dbReference type="InterPro" id="IPR013103">
    <property type="entry name" value="RVT_2"/>
</dbReference>
<dbReference type="PANTHER" id="PTHR11439">
    <property type="entry name" value="GAG-POL-RELATED RETROTRANSPOSON"/>
    <property type="match status" value="1"/>
</dbReference>
<dbReference type="EMBL" id="ASHM01106304">
    <property type="protein sequence ID" value="PNX68724.1"/>
    <property type="molecule type" value="Genomic_DNA"/>
</dbReference>
<evidence type="ECO:0000313" key="2">
    <source>
        <dbReference type="EMBL" id="PNX68724.1"/>
    </source>
</evidence>
<proteinExistence type="predicted"/>
<sequence>QALIFKSFATNVSLYGLKQASRQWYAKLSAALVSIGYQHSSADYSLFTKTSGTKITALLVYVDDIVLAGDDLAEIQHVKTFLDHQFRIKDLGKLRFFLGLEIARSPSGILLNQRKYTLDLLSDSGHLAVKPCSTPYDSSLKLHDADSPLYHDESAFRRLIGRLLYLTTTRPDIAFAVQQLSQFVSRPQNIHFQAATRVLKYLKSCPAKGLFFSANSPLKLSGFADSDWASCPTTRRSVSG</sequence>
<dbReference type="AlphaFoldDB" id="A0A2K3KR12"/>
<name>A0A2K3KR12_TRIPR</name>
<dbReference type="STRING" id="57577.A0A2K3KR12"/>
<accession>A0A2K3KR12</accession>
<dbReference type="PANTHER" id="PTHR11439:SF498">
    <property type="entry name" value="DNAK FAMILY PROTEIN"/>
    <property type="match status" value="1"/>
</dbReference>
<gene>
    <name evidence="2" type="ORF">L195_g056324</name>
</gene>
<comment type="caution">
    <text evidence="2">The sequence shown here is derived from an EMBL/GenBank/DDBJ whole genome shotgun (WGS) entry which is preliminary data.</text>
</comment>
<feature type="non-terminal residue" evidence="2">
    <location>
        <position position="240"/>
    </location>
</feature>
<feature type="non-terminal residue" evidence="2">
    <location>
        <position position="1"/>
    </location>
</feature>
<protein>
    <submittedName>
        <fullName evidence="2">Putative copia-type protein</fullName>
    </submittedName>
</protein>
<dbReference type="InterPro" id="IPR043502">
    <property type="entry name" value="DNA/RNA_pol_sf"/>
</dbReference>
<dbReference type="Proteomes" id="UP000236291">
    <property type="component" value="Unassembled WGS sequence"/>
</dbReference>
<reference evidence="2 3" key="1">
    <citation type="journal article" date="2014" name="Am. J. Bot.">
        <title>Genome assembly and annotation for red clover (Trifolium pratense; Fabaceae).</title>
        <authorList>
            <person name="Istvanek J."/>
            <person name="Jaros M."/>
            <person name="Krenek A."/>
            <person name="Repkova J."/>
        </authorList>
    </citation>
    <scope>NUCLEOTIDE SEQUENCE [LARGE SCALE GENOMIC DNA]</scope>
    <source>
        <strain evidence="3">cv. Tatra</strain>
        <tissue evidence="2">Young leaves</tissue>
    </source>
</reference>
<feature type="domain" description="Reverse transcriptase Ty1/copia-type" evidence="1">
    <location>
        <begin position="6"/>
        <end position="136"/>
    </location>
</feature>
<dbReference type="Pfam" id="PF07727">
    <property type="entry name" value="RVT_2"/>
    <property type="match status" value="1"/>
</dbReference>